<name>A0A2S7T0X7_9BACT</name>
<dbReference type="SUPFAM" id="SSF159888">
    <property type="entry name" value="YdhG-like"/>
    <property type="match status" value="1"/>
</dbReference>
<comment type="caution">
    <text evidence="2">The sequence shown here is derived from an EMBL/GenBank/DDBJ whole genome shotgun (WGS) entry which is preliminary data.</text>
</comment>
<sequence>MAQYSIKIDEYVDNSGDFAKPILNHLRELVHETCPEVEEAWKWSFPNFMYRGAILCSMAAFKHHCSFGFWKAAIMENEEGVLSVQDKVSMGHLGKITSLKDLPKDAVIKKYIKAAMKLNEDGIKVPPKPKTAEKKEIKTPEYFEKALKKNKEAKKVFDSFSYSNRKDYLEWFAEAKTEVTRDKRILQALEWLEEGKTRHWKYKNC</sequence>
<dbReference type="Pfam" id="PF08818">
    <property type="entry name" value="DUF1801"/>
    <property type="match status" value="1"/>
</dbReference>
<accession>A0A2S7T0X7</accession>
<keyword evidence="3" id="KW-1185">Reference proteome</keyword>
<dbReference type="AlphaFoldDB" id="A0A2S7T0X7"/>
<dbReference type="Gene3D" id="3.90.1150.200">
    <property type="match status" value="1"/>
</dbReference>
<protein>
    <recommendedName>
        <fullName evidence="1">YdhG-like domain-containing protein</fullName>
    </recommendedName>
</protein>
<reference evidence="2 3" key="1">
    <citation type="submission" date="2018-01" db="EMBL/GenBank/DDBJ databases">
        <title>A novel member of the phylum Bacteroidetes isolated from glacier ice.</title>
        <authorList>
            <person name="Liu Q."/>
            <person name="Xin Y.-H."/>
        </authorList>
    </citation>
    <scope>NUCLEOTIDE SEQUENCE [LARGE SCALE GENOMIC DNA]</scope>
    <source>
        <strain evidence="2 3">RB1R16</strain>
    </source>
</reference>
<dbReference type="OrthoDB" id="9800461at2"/>
<dbReference type="EMBL" id="PPSL01000001">
    <property type="protein sequence ID" value="PQJ12531.1"/>
    <property type="molecule type" value="Genomic_DNA"/>
</dbReference>
<dbReference type="RefSeq" id="WP_105037414.1">
    <property type="nucleotide sequence ID" value="NZ_PPSL01000001.1"/>
</dbReference>
<dbReference type="InterPro" id="IPR014922">
    <property type="entry name" value="YdhG-like"/>
</dbReference>
<dbReference type="Pfam" id="PF13376">
    <property type="entry name" value="OmdA"/>
    <property type="match status" value="1"/>
</dbReference>
<organism evidence="2 3">
    <name type="scientific">Flavipsychrobacter stenotrophus</name>
    <dbReference type="NCBI Taxonomy" id="2077091"/>
    <lineage>
        <taxon>Bacteria</taxon>
        <taxon>Pseudomonadati</taxon>
        <taxon>Bacteroidota</taxon>
        <taxon>Chitinophagia</taxon>
        <taxon>Chitinophagales</taxon>
        <taxon>Chitinophagaceae</taxon>
        <taxon>Flavipsychrobacter</taxon>
    </lineage>
</organism>
<evidence type="ECO:0000313" key="2">
    <source>
        <dbReference type="EMBL" id="PQJ12531.1"/>
    </source>
</evidence>
<gene>
    <name evidence="2" type="ORF">CJD36_001925</name>
</gene>
<feature type="domain" description="YdhG-like" evidence="1">
    <location>
        <begin position="20"/>
        <end position="116"/>
    </location>
</feature>
<evidence type="ECO:0000259" key="1">
    <source>
        <dbReference type="Pfam" id="PF08818"/>
    </source>
</evidence>
<proteinExistence type="predicted"/>
<evidence type="ECO:0000313" key="3">
    <source>
        <dbReference type="Proteomes" id="UP000239872"/>
    </source>
</evidence>
<dbReference type="Proteomes" id="UP000239872">
    <property type="component" value="Unassembled WGS sequence"/>
</dbReference>